<dbReference type="InterPro" id="IPR038375">
    <property type="entry name" value="NDUFAF7_sf"/>
</dbReference>
<accession>D3DJH1</accession>
<dbReference type="Pfam" id="PF02636">
    <property type="entry name" value="Methyltransf_28"/>
    <property type="match status" value="1"/>
</dbReference>
<dbReference type="Proteomes" id="UP000002574">
    <property type="component" value="Chromosome"/>
</dbReference>
<dbReference type="AlphaFoldDB" id="D3DJH1"/>
<dbReference type="KEGG" id="hte:Hydth_1512"/>
<keyword evidence="2" id="KW-0808">Transferase</keyword>
<dbReference type="STRING" id="608538.HTH_1524"/>
<evidence type="ECO:0000256" key="1">
    <source>
        <dbReference type="ARBA" id="ARBA00022603"/>
    </source>
</evidence>
<dbReference type="RefSeq" id="WP_012964153.1">
    <property type="nucleotide sequence ID" value="NC_013799.1"/>
</dbReference>
<name>D3DJH1_HYDTT</name>
<organism evidence="3 4">
    <name type="scientific">Hydrogenobacter thermophilus (strain DSM 6534 / IAM 12695 / TK-6)</name>
    <dbReference type="NCBI Taxonomy" id="608538"/>
    <lineage>
        <taxon>Bacteria</taxon>
        <taxon>Pseudomonadati</taxon>
        <taxon>Aquificota</taxon>
        <taxon>Aquificia</taxon>
        <taxon>Aquificales</taxon>
        <taxon>Aquificaceae</taxon>
        <taxon>Hydrogenobacter</taxon>
    </lineage>
</organism>
<dbReference type="GO" id="GO:0032259">
    <property type="term" value="P:methylation"/>
    <property type="evidence" value="ECO:0007669"/>
    <property type="project" value="UniProtKB-KW"/>
</dbReference>
<reference evidence="3 4" key="1">
    <citation type="journal article" date="2010" name="J. Bacteriol.">
        <title>Complete genome sequence of the thermophilic, obligately chemolithoautotrophic hydrogen-oxidizing bacterium Hydrogenobacter thermophilus TK-6.</title>
        <authorList>
            <person name="Arai H."/>
            <person name="Kanbe H."/>
            <person name="Ishii M."/>
            <person name="Igarashi Y."/>
        </authorList>
    </citation>
    <scope>NUCLEOTIDE SEQUENCE [LARGE SCALE GENOMIC DNA]</scope>
    <source>
        <strain evidence="4">DSM 6534 / IAM 12695 / TK-6 [Tokyo]</strain>
    </source>
</reference>
<evidence type="ECO:0000313" key="3">
    <source>
        <dbReference type="EMBL" id="BAI69973.1"/>
    </source>
</evidence>
<dbReference type="InterPro" id="IPR029063">
    <property type="entry name" value="SAM-dependent_MTases_sf"/>
</dbReference>
<dbReference type="KEGG" id="hth:HTH_1524"/>
<dbReference type="PANTHER" id="PTHR12049:SF7">
    <property type="entry name" value="PROTEIN ARGININE METHYLTRANSFERASE NDUFAF7, MITOCHONDRIAL"/>
    <property type="match status" value="1"/>
</dbReference>
<sequence>MKSFRDFMEERVREYYLQRKVGDDFFTAPELDRSFGRALSDHLYQFVRHADNPLILELGGGNGSLAYDILSFFREKDNKLYGKLTYYIYEESPTLVSLQKNRLREFEGKVFWTQELITEADIVLSNEFFDCLPVHVIKGRKELYVDDGRAIWEDITDERTLTFLDRMGYSALGQVIEVCLDCIDLLRRLSNIVRGYHIVIDYGYTSEEIAKYPNGTVVGYKAHRVVMDVLKEAPPFDMSAMVNFSALVEYGKDFGLLSVSFQNMREFLLSSSTFLEELEKLSLSEKAEDIERLSRLKTMLISMGERFKVLIQKKL</sequence>
<protein>
    <recommendedName>
        <fullName evidence="5">SAM-dependent methyltransferase</fullName>
    </recommendedName>
</protein>
<dbReference type="OrthoDB" id="9794208at2"/>
<keyword evidence="1" id="KW-0489">Methyltransferase</keyword>
<evidence type="ECO:0000313" key="4">
    <source>
        <dbReference type="Proteomes" id="UP000002574"/>
    </source>
</evidence>
<proteinExistence type="predicted"/>
<dbReference type="Gene3D" id="3.40.50.12710">
    <property type="match status" value="1"/>
</dbReference>
<evidence type="ECO:0000256" key="2">
    <source>
        <dbReference type="ARBA" id="ARBA00022679"/>
    </source>
</evidence>
<evidence type="ECO:0008006" key="5">
    <source>
        <dbReference type="Google" id="ProtNLM"/>
    </source>
</evidence>
<dbReference type="SUPFAM" id="SSF53335">
    <property type="entry name" value="S-adenosyl-L-methionine-dependent methyltransferases"/>
    <property type="match status" value="1"/>
</dbReference>
<dbReference type="EMBL" id="AP011112">
    <property type="protein sequence ID" value="BAI69973.1"/>
    <property type="molecule type" value="Genomic_DNA"/>
</dbReference>
<dbReference type="PANTHER" id="PTHR12049">
    <property type="entry name" value="PROTEIN ARGININE METHYLTRANSFERASE NDUFAF7, MITOCHONDRIAL"/>
    <property type="match status" value="1"/>
</dbReference>
<dbReference type="InterPro" id="IPR003788">
    <property type="entry name" value="NDUFAF7"/>
</dbReference>
<dbReference type="GO" id="GO:0035243">
    <property type="term" value="F:protein-arginine omega-N symmetric methyltransferase activity"/>
    <property type="evidence" value="ECO:0007669"/>
    <property type="project" value="TreeGrafter"/>
</dbReference>
<gene>
    <name evidence="3" type="ordered locus">HTH_1524</name>
</gene>
<keyword evidence="4" id="KW-1185">Reference proteome</keyword>
<dbReference type="eggNOG" id="COG1565">
    <property type="taxonomic scope" value="Bacteria"/>
</dbReference>